<keyword evidence="2" id="KW-1133">Transmembrane helix</keyword>
<feature type="region of interest" description="Disordered" evidence="1">
    <location>
        <begin position="81"/>
        <end position="108"/>
    </location>
</feature>
<evidence type="ECO:0000256" key="2">
    <source>
        <dbReference type="SAM" id="Phobius"/>
    </source>
</evidence>
<organism evidence="3">
    <name type="scientific">Lotharella globosa</name>
    <dbReference type="NCBI Taxonomy" id="91324"/>
    <lineage>
        <taxon>Eukaryota</taxon>
        <taxon>Sar</taxon>
        <taxon>Rhizaria</taxon>
        <taxon>Cercozoa</taxon>
        <taxon>Chlorarachniophyceae</taxon>
        <taxon>Lotharella</taxon>
    </lineage>
</organism>
<protein>
    <submittedName>
        <fullName evidence="3">Uncharacterized protein</fullName>
    </submittedName>
</protein>
<name>A0A7S3Z7T7_9EUKA</name>
<dbReference type="AlphaFoldDB" id="A0A7S3Z7T7"/>
<keyword evidence="2" id="KW-0472">Membrane</keyword>
<proteinExistence type="predicted"/>
<feature type="transmembrane region" description="Helical" evidence="2">
    <location>
        <begin position="16"/>
        <end position="36"/>
    </location>
</feature>
<accession>A0A7S3Z7T7</accession>
<feature type="compositionally biased region" description="Pro residues" evidence="1">
    <location>
        <begin position="99"/>
        <end position="108"/>
    </location>
</feature>
<dbReference type="EMBL" id="HBIV01036966">
    <property type="protein sequence ID" value="CAE0674585.1"/>
    <property type="molecule type" value="Transcribed_RNA"/>
</dbReference>
<gene>
    <name evidence="3" type="ORF">LGLO00237_LOCUS26359</name>
</gene>
<keyword evidence="2" id="KW-0812">Transmembrane</keyword>
<evidence type="ECO:0000313" key="3">
    <source>
        <dbReference type="EMBL" id="CAE0674585.1"/>
    </source>
</evidence>
<sequence>MYTELKATPQAMKINLKWVTIAVLAVVGVVAFAFMFKSTETLAAPSFAVTRGSFSPAVGVVGRQSVAADATYVMWKGAKKKMMKRPKKKGYDARRTPPVRAPLPTPPPMVVVVKSAKE</sequence>
<evidence type="ECO:0000256" key="1">
    <source>
        <dbReference type="SAM" id="MobiDB-lite"/>
    </source>
</evidence>
<reference evidence="3" key="1">
    <citation type="submission" date="2021-01" db="EMBL/GenBank/DDBJ databases">
        <authorList>
            <person name="Corre E."/>
            <person name="Pelletier E."/>
            <person name="Niang G."/>
            <person name="Scheremetjew M."/>
            <person name="Finn R."/>
            <person name="Kale V."/>
            <person name="Holt S."/>
            <person name="Cochrane G."/>
            <person name="Meng A."/>
            <person name="Brown T."/>
            <person name="Cohen L."/>
        </authorList>
    </citation>
    <scope>NUCLEOTIDE SEQUENCE</scope>
    <source>
        <strain evidence="3">CCCM811</strain>
    </source>
</reference>